<evidence type="ECO:0000313" key="4">
    <source>
        <dbReference type="Proteomes" id="UP000518288"/>
    </source>
</evidence>
<comment type="caution">
    <text evidence="1">Lacks conserved residue(s) required for the propagation of feature annotation.</text>
</comment>
<evidence type="ECO:0000313" key="3">
    <source>
        <dbReference type="EMBL" id="NYG33622.1"/>
    </source>
</evidence>
<proteinExistence type="predicted"/>
<name>A0A7Y9QY52_9BURK</name>
<dbReference type="InterPro" id="IPR011006">
    <property type="entry name" value="CheY-like_superfamily"/>
</dbReference>
<organism evidence="3 4">
    <name type="scientific">Sphaerotilus montanus</name>
    <dbReference type="NCBI Taxonomy" id="522889"/>
    <lineage>
        <taxon>Bacteria</taxon>
        <taxon>Pseudomonadati</taxon>
        <taxon>Pseudomonadota</taxon>
        <taxon>Betaproteobacteria</taxon>
        <taxon>Burkholderiales</taxon>
        <taxon>Sphaerotilaceae</taxon>
        <taxon>Sphaerotilus</taxon>
    </lineage>
</organism>
<dbReference type="Proteomes" id="UP000518288">
    <property type="component" value="Unassembled WGS sequence"/>
</dbReference>
<dbReference type="Pfam" id="PF00072">
    <property type="entry name" value="Response_reg"/>
    <property type="match status" value="1"/>
</dbReference>
<evidence type="ECO:0000259" key="2">
    <source>
        <dbReference type="PROSITE" id="PS50110"/>
    </source>
</evidence>
<protein>
    <submittedName>
        <fullName evidence="3">CheY-like chemotaxis protein</fullName>
    </submittedName>
</protein>
<dbReference type="SMART" id="SM00448">
    <property type="entry name" value="REC"/>
    <property type="match status" value="1"/>
</dbReference>
<comment type="caution">
    <text evidence="3">The sequence shown here is derived from an EMBL/GenBank/DDBJ whole genome shotgun (WGS) entry which is preliminary data.</text>
</comment>
<gene>
    <name evidence="3" type="ORF">BDD16_002608</name>
</gene>
<dbReference type="RefSeq" id="WP_179634365.1">
    <property type="nucleotide sequence ID" value="NZ_CAXYYM010000038.1"/>
</dbReference>
<feature type="domain" description="Response regulatory" evidence="2">
    <location>
        <begin position="162"/>
        <end position="280"/>
    </location>
</feature>
<dbReference type="SUPFAM" id="SSF52172">
    <property type="entry name" value="CheY-like"/>
    <property type="match status" value="1"/>
</dbReference>
<accession>A0A7Y9QY52</accession>
<reference evidence="3 4" key="1">
    <citation type="submission" date="2020-07" db="EMBL/GenBank/DDBJ databases">
        <title>Genomic Encyclopedia of Archaeal and Bacterial Type Strains, Phase II (KMG-II): from individual species to whole genera.</title>
        <authorList>
            <person name="Goeker M."/>
        </authorList>
    </citation>
    <scope>NUCLEOTIDE SEQUENCE [LARGE SCALE GENOMIC DNA]</scope>
    <source>
        <strain evidence="3 4">DSM 21226</strain>
    </source>
</reference>
<dbReference type="PROSITE" id="PS50110">
    <property type="entry name" value="RESPONSE_REGULATORY"/>
    <property type="match status" value="1"/>
</dbReference>
<evidence type="ECO:0000256" key="1">
    <source>
        <dbReference type="PROSITE-ProRule" id="PRU00169"/>
    </source>
</evidence>
<dbReference type="InterPro" id="IPR001789">
    <property type="entry name" value="Sig_transdc_resp-reg_receiver"/>
</dbReference>
<keyword evidence="4" id="KW-1185">Reference proteome</keyword>
<sequence>MRAVAQRIAIVGFSAFERRTLESYFRLVDAVPVYTVGESVTDCDWLVADADLPEAILAVGRAGRVRDTVFIGGSKTPPTAGAHLSRPIDALQLRRALDDLRSRRAARALRESGLAPRLRLAATGPSGLTRQQALNDHDVQDFRASAGYSNSVLAEGDQRLDQVLVVSNSPAECRLLRERLVAYGYRVLLTRTSDEAVALTSRLVFGFVFLGVGQGGPAGFQTCRRIRRHPTLAGMAPVVVALTQKLAPIERIRATFADCDACLTTPLDNHALEQLLARHDRTFDRVFQPTAPMAL</sequence>
<dbReference type="EMBL" id="JACCFH010000001">
    <property type="protein sequence ID" value="NYG33622.1"/>
    <property type="molecule type" value="Genomic_DNA"/>
</dbReference>
<dbReference type="Gene3D" id="3.40.50.2300">
    <property type="match status" value="1"/>
</dbReference>
<dbReference type="AlphaFoldDB" id="A0A7Y9QY52"/>
<dbReference type="GO" id="GO:0000160">
    <property type="term" value="P:phosphorelay signal transduction system"/>
    <property type="evidence" value="ECO:0007669"/>
    <property type="project" value="InterPro"/>
</dbReference>